<dbReference type="SUPFAM" id="SSF54373">
    <property type="entry name" value="FAD-linked reductases, C-terminal domain"/>
    <property type="match status" value="1"/>
</dbReference>
<evidence type="ECO:0000256" key="2">
    <source>
        <dbReference type="ARBA" id="ARBA00005833"/>
    </source>
</evidence>
<protein>
    <recommendedName>
        <fullName evidence="4">Tryptophan 2-monooxygenase</fullName>
        <ecNumber evidence="3">1.13.12.3</ecNumber>
    </recommendedName>
</protein>
<name>A0A7W6BPS4_9HYPH</name>
<dbReference type="Proteomes" id="UP000531216">
    <property type="component" value="Unassembled WGS sequence"/>
</dbReference>
<accession>A0A7W6BPS4</accession>
<dbReference type="EC" id="1.13.12.3" evidence="3"/>
<evidence type="ECO:0000256" key="5">
    <source>
        <dbReference type="ARBA" id="ARBA00023070"/>
    </source>
</evidence>
<dbReference type="OrthoDB" id="337830at2"/>
<evidence type="ECO:0000313" key="9">
    <source>
        <dbReference type="Proteomes" id="UP000531216"/>
    </source>
</evidence>
<comment type="catalytic activity">
    <reaction evidence="6">
        <text>L-tryptophan + O2 = indole-3-acetamide + CO2 + H2O</text>
        <dbReference type="Rhea" id="RHEA:16165"/>
        <dbReference type="ChEBI" id="CHEBI:15377"/>
        <dbReference type="ChEBI" id="CHEBI:15379"/>
        <dbReference type="ChEBI" id="CHEBI:16031"/>
        <dbReference type="ChEBI" id="CHEBI:16526"/>
        <dbReference type="ChEBI" id="CHEBI:57912"/>
        <dbReference type="EC" id="1.13.12.3"/>
    </reaction>
</comment>
<dbReference type="InterPro" id="IPR002937">
    <property type="entry name" value="Amino_oxidase"/>
</dbReference>
<evidence type="ECO:0000259" key="7">
    <source>
        <dbReference type="Pfam" id="PF01593"/>
    </source>
</evidence>
<dbReference type="Gene3D" id="3.50.50.60">
    <property type="entry name" value="FAD/NAD(P)-binding domain"/>
    <property type="match status" value="1"/>
</dbReference>
<gene>
    <name evidence="8" type="ORF">GGR05_000783</name>
</gene>
<reference evidence="8 9" key="1">
    <citation type="submission" date="2020-08" db="EMBL/GenBank/DDBJ databases">
        <title>Genomic Encyclopedia of Type Strains, Phase IV (KMG-IV): sequencing the most valuable type-strain genomes for metagenomic binning, comparative biology and taxonomic classification.</title>
        <authorList>
            <person name="Goeker M."/>
        </authorList>
    </citation>
    <scope>NUCLEOTIDE SEQUENCE [LARGE SCALE GENOMIC DNA]</scope>
    <source>
        <strain evidence="8 9">DSM 25024</strain>
    </source>
</reference>
<comment type="caution">
    <text evidence="8">The sequence shown here is derived from an EMBL/GenBank/DDBJ whole genome shotgun (WGS) entry which is preliminary data.</text>
</comment>
<keyword evidence="9" id="KW-1185">Reference proteome</keyword>
<dbReference type="PANTHER" id="PTHR10742">
    <property type="entry name" value="FLAVIN MONOAMINE OXIDASE"/>
    <property type="match status" value="1"/>
</dbReference>
<feature type="domain" description="Amine oxidase" evidence="7">
    <location>
        <begin position="15"/>
        <end position="403"/>
    </location>
</feature>
<proteinExistence type="inferred from homology"/>
<dbReference type="InterPro" id="IPR036188">
    <property type="entry name" value="FAD/NAD-bd_sf"/>
</dbReference>
<evidence type="ECO:0000256" key="6">
    <source>
        <dbReference type="ARBA" id="ARBA00047321"/>
    </source>
</evidence>
<dbReference type="EMBL" id="JACIDO010000001">
    <property type="protein sequence ID" value="MBB3934672.1"/>
    <property type="molecule type" value="Genomic_DNA"/>
</dbReference>
<sequence length="417" mass="44012">MTQDVDFLIIGAGAAGIGAARQLRSLGASPLVLEAANHIGGRAETFHYGTLALDLGCGWLHSGERNAWTKIAAETGFAVDRRTPAWGRQYRSLGFPPSEQAAASAAMERWAERLVEAPPASDRASDALEPGNPWNDFIAARTGYISGVGPERISVADYVAYDEASSDENWRVEAGYGTLVAASLPPAADLRLGVSVRRIDLGADRAMVETDAGTLRARCVISTVSTNVLAGDAIAMPAALDPWRDAAARLPLGRNEKVFLEIVGDAPFEDETHVVGAPHSRRTGSYYIRPLGAPVIEAFLGGDSAEVLDGGPEAGFDFAVGELRGLFGSDIARWLRPLTSTHWSGLATIGGGYSCALPGHADARARLARPFEDRLFFAGEATSRTDFSTAHGAHDSGVRAADEAFAAIKGLQRLTGA</sequence>
<keyword evidence="8" id="KW-0560">Oxidoreductase</keyword>
<dbReference type="GO" id="GO:0050361">
    <property type="term" value="F:tryptophan 2-monooxygenase activity"/>
    <property type="evidence" value="ECO:0007669"/>
    <property type="project" value="UniProtKB-EC"/>
</dbReference>
<dbReference type="RefSeq" id="WP_090959027.1">
    <property type="nucleotide sequence ID" value="NZ_FOOA01000001.1"/>
</dbReference>
<dbReference type="SUPFAM" id="SSF51905">
    <property type="entry name" value="FAD/NAD(P)-binding domain"/>
    <property type="match status" value="1"/>
</dbReference>
<comment type="similarity">
    <text evidence="2">Belongs to the tryptophan 2-monooxygenase family.</text>
</comment>
<evidence type="ECO:0000256" key="4">
    <source>
        <dbReference type="ARBA" id="ARBA00017871"/>
    </source>
</evidence>
<evidence type="ECO:0000256" key="3">
    <source>
        <dbReference type="ARBA" id="ARBA00012535"/>
    </source>
</evidence>
<organism evidence="8 9">
    <name type="scientific">Aureimonas phyllosphaerae</name>
    <dbReference type="NCBI Taxonomy" id="1166078"/>
    <lineage>
        <taxon>Bacteria</taxon>
        <taxon>Pseudomonadati</taxon>
        <taxon>Pseudomonadota</taxon>
        <taxon>Alphaproteobacteria</taxon>
        <taxon>Hyphomicrobiales</taxon>
        <taxon>Aurantimonadaceae</taxon>
        <taxon>Aureimonas</taxon>
    </lineage>
</organism>
<keyword evidence="5" id="KW-0073">Auxin biosynthesis</keyword>
<dbReference type="PANTHER" id="PTHR10742:SF410">
    <property type="entry name" value="LYSINE-SPECIFIC HISTONE DEMETHYLASE 2"/>
    <property type="match status" value="1"/>
</dbReference>
<dbReference type="InterPro" id="IPR050281">
    <property type="entry name" value="Flavin_monoamine_oxidase"/>
</dbReference>
<dbReference type="GO" id="GO:0009851">
    <property type="term" value="P:auxin biosynthetic process"/>
    <property type="evidence" value="ECO:0007669"/>
    <property type="project" value="UniProtKB-KW"/>
</dbReference>
<comment type="pathway">
    <text evidence="1">Plant hormone metabolism; auxin biosynthesis.</text>
</comment>
<dbReference type="AlphaFoldDB" id="A0A7W6BPS4"/>
<evidence type="ECO:0000256" key="1">
    <source>
        <dbReference type="ARBA" id="ARBA00004814"/>
    </source>
</evidence>
<evidence type="ECO:0000313" key="8">
    <source>
        <dbReference type="EMBL" id="MBB3934672.1"/>
    </source>
</evidence>
<dbReference type="Pfam" id="PF01593">
    <property type="entry name" value="Amino_oxidase"/>
    <property type="match status" value="1"/>
</dbReference>